<proteinExistence type="predicted"/>
<dbReference type="EMBL" id="CAJVPT010025186">
    <property type="protein sequence ID" value="CAG8673909.1"/>
    <property type="molecule type" value="Genomic_DNA"/>
</dbReference>
<accession>A0ACA9NSV2</accession>
<dbReference type="Proteomes" id="UP000789525">
    <property type="component" value="Unassembled WGS sequence"/>
</dbReference>
<organism evidence="1 2">
    <name type="scientific">Acaulospora colombiana</name>
    <dbReference type="NCBI Taxonomy" id="27376"/>
    <lineage>
        <taxon>Eukaryota</taxon>
        <taxon>Fungi</taxon>
        <taxon>Fungi incertae sedis</taxon>
        <taxon>Mucoromycota</taxon>
        <taxon>Glomeromycotina</taxon>
        <taxon>Glomeromycetes</taxon>
        <taxon>Diversisporales</taxon>
        <taxon>Acaulosporaceae</taxon>
        <taxon>Acaulospora</taxon>
    </lineage>
</organism>
<reference evidence="1" key="1">
    <citation type="submission" date="2021-06" db="EMBL/GenBank/DDBJ databases">
        <authorList>
            <person name="Kallberg Y."/>
            <person name="Tangrot J."/>
            <person name="Rosling A."/>
        </authorList>
    </citation>
    <scope>NUCLEOTIDE SEQUENCE</scope>
    <source>
        <strain evidence="1">CL356</strain>
    </source>
</reference>
<name>A0ACA9NSV2_9GLOM</name>
<evidence type="ECO:0000313" key="2">
    <source>
        <dbReference type="Proteomes" id="UP000789525"/>
    </source>
</evidence>
<comment type="caution">
    <text evidence="1">The sequence shown here is derived from an EMBL/GenBank/DDBJ whole genome shotgun (WGS) entry which is preliminary data.</text>
</comment>
<evidence type="ECO:0000313" key="1">
    <source>
        <dbReference type="EMBL" id="CAG8673909.1"/>
    </source>
</evidence>
<sequence length="310" mass="34723">MTDNLVEFTADIDLKKLTEEHKNTAIILDFWAAWAQPCEQMNEVFAELAKKHASLKFIKIEAEKFPETSESFEIVAVPSFIVLKNGKVVDRVDGANASELTSTVEKHAKTTTFKPTPAQPREAPKVDLNTRLKELVNTDSVMVFIKGTPSQPRCGFTRQLVEILNENNVKFSSFNILTDEEVRQELIGGLDIVKEMIATGSFKEKLPKGKDLDERLQELTTKSKLVIFIKGSPDAPRCGFTSILDGKKAKYEYFDILRDDEVREGLKTFAKWPTYPMVFNNGELIGGLDIIKELDSNGELDSIIGTEVSA</sequence>
<gene>
    <name evidence="1" type="ORF">ACOLOM_LOCUS9057</name>
</gene>
<keyword evidence="2" id="KW-1185">Reference proteome</keyword>
<protein>
    <submittedName>
        <fullName evidence="1">968_t:CDS:1</fullName>
    </submittedName>
</protein>